<dbReference type="OrthoDB" id="1104421at2759"/>
<keyword evidence="2" id="KW-1185">Reference proteome</keyword>
<dbReference type="EMBL" id="CACVBM020001784">
    <property type="protein sequence ID" value="CAA7059636.1"/>
    <property type="molecule type" value="Genomic_DNA"/>
</dbReference>
<name>A0A6D2L1Y4_9BRAS</name>
<organism evidence="1 2">
    <name type="scientific">Microthlaspi erraticum</name>
    <dbReference type="NCBI Taxonomy" id="1685480"/>
    <lineage>
        <taxon>Eukaryota</taxon>
        <taxon>Viridiplantae</taxon>
        <taxon>Streptophyta</taxon>
        <taxon>Embryophyta</taxon>
        <taxon>Tracheophyta</taxon>
        <taxon>Spermatophyta</taxon>
        <taxon>Magnoliopsida</taxon>
        <taxon>eudicotyledons</taxon>
        <taxon>Gunneridae</taxon>
        <taxon>Pentapetalae</taxon>
        <taxon>rosids</taxon>
        <taxon>malvids</taxon>
        <taxon>Brassicales</taxon>
        <taxon>Brassicaceae</taxon>
        <taxon>Coluteocarpeae</taxon>
        <taxon>Microthlaspi</taxon>
    </lineage>
</organism>
<proteinExistence type="predicted"/>
<dbReference type="Proteomes" id="UP000467841">
    <property type="component" value="Unassembled WGS sequence"/>
</dbReference>
<gene>
    <name evidence="1" type="ORF">MERR_LOCUS46872</name>
</gene>
<comment type="caution">
    <text evidence="1">The sequence shown here is derived from an EMBL/GenBank/DDBJ whole genome shotgun (WGS) entry which is preliminary data.</text>
</comment>
<evidence type="ECO:0000313" key="1">
    <source>
        <dbReference type="EMBL" id="CAA7059636.1"/>
    </source>
</evidence>
<evidence type="ECO:0000313" key="2">
    <source>
        <dbReference type="Proteomes" id="UP000467841"/>
    </source>
</evidence>
<dbReference type="AlphaFoldDB" id="A0A6D2L1Y4"/>
<sequence>MPKHECGLGFKDLHCFNLALLAKQAWRILRNPNSLLARIYRGRYHKSSTFLESVGGGNPSYGWRSIQAGKNLLRKGLRVRIDNRKETSVWDDHWLPVLPPRLATRRLPPSQMKVEQLWKPGLGEWDDAALTSVLTPEDVELAKMIRLSRYTTTDDYFWAYNSNGEYNVKSCYWVATHIVPNGEQIEPPPGSLDLKKACGR</sequence>
<reference evidence="1" key="1">
    <citation type="submission" date="2020-01" db="EMBL/GenBank/DDBJ databases">
        <authorList>
            <person name="Mishra B."/>
        </authorList>
    </citation>
    <scope>NUCLEOTIDE SEQUENCE [LARGE SCALE GENOMIC DNA]</scope>
</reference>
<protein>
    <submittedName>
        <fullName evidence="1">Uncharacterized protein</fullName>
    </submittedName>
</protein>
<accession>A0A6D2L1Y4</accession>